<dbReference type="EMBL" id="AMQM01002062">
    <property type="status" value="NOT_ANNOTATED_CDS"/>
    <property type="molecule type" value="Genomic_DNA"/>
</dbReference>
<dbReference type="RefSeq" id="XP_009030285.1">
    <property type="nucleotide sequence ID" value="XM_009032037.1"/>
</dbReference>
<keyword evidence="4" id="KW-1185">Reference proteome</keyword>
<dbReference type="KEGG" id="hro:HELRODRAFT_165466"/>
<accession>T1EWU7</accession>
<organism evidence="3 4">
    <name type="scientific">Helobdella robusta</name>
    <name type="common">Californian leech</name>
    <dbReference type="NCBI Taxonomy" id="6412"/>
    <lineage>
        <taxon>Eukaryota</taxon>
        <taxon>Metazoa</taxon>
        <taxon>Spiralia</taxon>
        <taxon>Lophotrochozoa</taxon>
        <taxon>Annelida</taxon>
        <taxon>Clitellata</taxon>
        <taxon>Hirudinea</taxon>
        <taxon>Rhynchobdellida</taxon>
        <taxon>Glossiphoniidae</taxon>
        <taxon>Helobdella</taxon>
    </lineage>
</organism>
<reference evidence="4" key="1">
    <citation type="submission" date="2012-12" db="EMBL/GenBank/DDBJ databases">
        <authorList>
            <person name="Hellsten U."/>
            <person name="Grimwood J."/>
            <person name="Chapman J.A."/>
            <person name="Shapiro H."/>
            <person name="Aerts A."/>
            <person name="Otillar R.P."/>
            <person name="Terry A.Y."/>
            <person name="Boore J.L."/>
            <person name="Simakov O."/>
            <person name="Marletaz F."/>
            <person name="Cho S.-J."/>
            <person name="Edsinger-Gonzales E."/>
            <person name="Havlak P."/>
            <person name="Kuo D.-H."/>
            <person name="Larsson T."/>
            <person name="Lv J."/>
            <person name="Arendt D."/>
            <person name="Savage R."/>
            <person name="Osoegawa K."/>
            <person name="de Jong P."/>
            <person name="Lindberg D.R."/>
            <person name="Seaver E.C."/>
            <person name="Weisblat D.A."/>
            <person name="Putnam N.H."/>
            <person name="Grigoriev I.V."/>
            <person name="Rokhsar D.S."/>
        </authorList>
    </citation>
    <scope>NUCLEOTIDE SEQUENCE</scope>
</reference>
<gene>
    <name evidence="3" type="primary">20201047</name>
    <name evidence="2" type="ORF">HELRODRAFT_165466</name>
</gene>
<dbReference type="EnsemblMetazoa" id="HelroT165466">
    <property type="protein sequence ID" value="HelroP165466"/>
    <property type="gene ID" value="HelroG165466"/>
</dbReference>
<dbReference type="CTD" id="20201047"/>
<dbReference type="HOGENOM" id="CLU_1534243_0_0_1"/>
<evidence type="ECO:0000256" key="1">
    <source>
        <dbReference type="SAM" id="Phobius"/>
    </source>
</evidence>
<name>T1EWU7_HELRO</name>
<dbReference type="Proteomes" id="UP000015101">
    <property type="component" value="Unassembled WGS sequence"/>
</dbReference>
<dbReference type="AlphaFoldDB" id="T1EWU7"/>
<protein>
    <submittedName>
        <fullName evidence="2 3">Uncharacterized protein</fullName>
    </submittedName>
</protein>
<reference evidence="3" key="3">
    <citation type="submission" date="2015-06" db="UniProtKB">
        <authorList>
            <consortium name="EnsemblMetazoa"/>
        </authorList>
    </citation>
    <scope>IDENTIFICATION</scope>
</reference>
<keyword evidence="1" id="KW-0472">Membrane</keyword>
<evidence type="ECO:0000313" key="2">
    <source>
        <dbReference type="EMBL" id="ESN91432.1"/>
    </source>
</evidence>
<proteinExistence type="predicted"/>
<evidence type="ECO:0000313" key="4">
    <source>
        <dbReference type="Proteomes" id="UP000015101"/>
    </source>
</evidence>
<sequence length="175" mass="19220">MAWFEYSRSETQKLLYAMHPNQSVKKNSLIAISAILAILSCIEAVIAITCFALCCRAETYIQVYDPATQRLSFIPIVRHQNVMIAPFNFGAPYGVGLPYNMEKPYSVGQAISIGAAHNFDAPLNVGDSYNVGSQDPPMNMAPPYEQIVGGLQNNNLPPYADKVDEIVDNKAVDAF</sequence>
<reference evidence="2 4" key="2">
    <citation type="journal article" date="2013" name="Nature">
        <title>Insights into bilaterian evolution from three spiralian genomes.</title>
        <authorList>
            <person name="Simakov O."/>
            <person name="Marletaz F."/>
            <person name="Cho S.J."/>
            <person name="Edsinger-Gonzales E."/>
            <person name="Havlak P."/>
            <person name="Hellsten U."/>
            <person name="Kuo D.H."/>
            <person name="Larsson T."/>
            <person name="Lv J."/>
            <person name="Arendt D."/>
            <person name="Savage R."/>
            <person name="Osoegawa K."/>
            <person name="de Jong P."/>
            <person name="Grimwood J."/>
            <person name="Chapman J.A."/>
            <person name="Shapiro H."/>
            <person name="Aerts A."/>
            <person name="Otillar R.P."/>
            <person name="Terry A.Y."/>
            <person name="Boore J.L."/>
            <person name="Grigoriev I.V."/>
            <person name="Lindberg D.R."/>
            <person name="Seaver E.C."/>
            <person name="Weisblat D.A."/>
            <person name="Putnam N.H."/>
            <person name="Rokhsar D.S."/>
        </authorList>
    </citation>
    <scope>NUCLEOTIDE SEQUENCE</scope>
</reference>
<keyword evidence="1" id="KW-1133">Transmembrane helix</keyword>
<feature type="transmembrane region" description="Helical" evidence="1">
    <location>
        <begin position="29"/>
        <end position="54"/>
    </location>
</feature>
<evidence type="ECO:0000313" key="3">
    <source>
        <dbReference type="EnsemblMetazoa" id="HelroP165466"/>
    </source>
</evidence>
<keyword evidence="1" id="KW-0812">Transmembrane</keyword>
<dbReference type="InParanoid" id="T1EWU7"/>
<dbReference type="GeneID" id="20201047"/>
<dbReference type="EMBL" id="KB097700">
    <property type="protein sequence ID" value="ESN91432.1"/>
    <property type="molecule type" value="Genomic_DNA"/>
</dbReference>